<organism evidence="2 3">
    <name type="scientific">Luteolibacter soli</name>
    <dbReference type="NCBI Taxonomy" id="3135280"/>
    <lineage>
        <taxon>Bacteria</taxon>
        <taxon>Pseudomonadati</taxon>
        <taxon>Verrucomicrobiota</taxon>
        <taxon>Verrucomicrobiia</taxon>
        <taxon>Verrucomicrobiales</taxon>
        <taxon>Verrucomicrobiaceae</taxon>
        <taxon>Luteolibacter</taxon>
    </lineage>
</organism>
<dbReference type="EMBL" id="JBBUKT010000004">
    <property type="protein sequence ID" value="MEK7951146.1"/>
    <property type="molecule type" value="Genomic_DNA"/>
</dbReference>
<proteinExistence type="predicted"/>
<reference evidence="2 3" key="1">
    <citation type="submission" date="2024-04" db="EMBL/GenBank/DDBJ databases">
        <title>Luteolibacter sp. isolated from soil.</title>
        <authorList>
            <person name="An J."/>
        </authorList>
    </citation>
    <scope>NUCLEOTIDE SEQUENCE [LARGE SCALE GENOMIC DNA]</scope>
    <source>
        <strain evidence="2 3">Y139</strain>
    </source>
</reference>
<sequence length="221" mass="24158">MFKKLFGSGSPTPSPAEQGPYRDPATNFIYQLLFCDRPEMFAKQAESGGAWAVLFAEEPDWAALEKLAMDETAESRLRVLAFNRLRAAGKPVTPKIHLATIVEVGLNEGLDVMAVFGDHSVRYINHTERMSVVEGKTALFEVETAAVLAASKPIVQAIGPWDQERRPPPRPEMVRLNFLVSDGLYFGEGPMETFSRDGMAGPLIHAAAGLLQKLVAETSKG</sequence>
<dbReference type="RefSeq" id="WP_341404749.1">
    <property type="nucleotide sequence ID" value="NZ_JBBUKT010000004.1"/>
</dbReference>
<protein>
    <submittedName>
        <fullName evidence="2">Uncharacterized protein</fullName>
    </submittedName>
</protein>
<evidence type="ECO:0000256" key="1">
    <source>
        <dbReference type="SAM" id="MobiDB-lite"/>
    </source>
</evidence>
<evidence type="ECO:0000313" key="3">
    <source>
        <dbReference type="Proteomes" id="UP001371305"/>
    </source>
</evidence>
<dbReference type="Proteomes" id="UP001371305">
    <property type="component" value="Unassembled WGS sequence"/>
</dbReference>
<gene>
    <name evidence="2" type="ORF">WKV53_11585</name>
</gene>
<keyword evidence="3" id="KW-1185">Reference proteome</keyword>
<accession>A0ABU9ATR9</accession>
<comment type="caution">
    <text evidence="2">The sequence shown here is derived from an EMBL/GenBank/DDBJ whole genome shotgun (WGS) entry which is preliminary data.</text>
</comment>
<feature type="region of interest" description="Disordered" evidence="1">
    <location>
        <begin position="1"/>
        <end position="22"/>
    </location>
</feature>
<evidence type="ECO:0000313" key="2">
    <source>
        <dbReference type="EMBL" id="MEK7951146.1"/>
    </source>
</evidence>
<name>A0ABU9ATR9_9BACT</name>